<proteinExistence type="predicted"/>
<protein>
    <recommendedName>
        <fullName evidence="5">Lipoprotein</fullName>
    </recommendedName>
</protein>
<comment type="caution">
    <text evidence="3">The sequence shown here is derived from an EMBL/GenBank/DDBJ whole genome shotgun (WGS) entry which is preliminary data.</text>
</comment>
<feature type="region of interest" description="Disordered" evidence="1">
    <location>
        <begin position="60"/>
        <end position="86"/>
    </location>
</feature>
<evidence type="ECO:0000256" key="1">
    <source>
        <dbReference type="SAM" id="MobiDB-lite"/>
    </source>
</evidence>
<keyword evidence="2" id="KW-0732">Signal</keyword>
<evidence type="ECO:0000313" key="4">
    <source>
        <dbReference type="Proteomes" id="UP000482155"/>
    </source>
</evidence>
<dbReference type="PROSITE" id="PS51257">
    <property type="entry name" value="PROKAR_LIPOPROTEIN"/>
    <property type="match status" value="1"/>
</dbReference>
<gene>
    <name evidence="3" type="ORF">G3574_10635</name>
</gene>
<reference evidence="3 4" key="1">
    <citation type="submission" date="2020-02" db="EMBL/GenBank/DDBJ databases">
        <authorList>
            <person name="Kim M.K."/>
        </authorList>
    </citation>
    <scope>NUCLEOTIDE SEQUENCE [LARGE SCALE GENOMIC DNA]</scope>
    <source>
        <strain evidence="3 4">17J57-3</strain>
    </source>
</reference>
<dbReference type="Proteomes" id="UP000482155">
    <property type="component" value="Unassembled WGS sequence"/>
</dbReference>
<sequence length="86" mass="8318">MTSKQWMAVMAAGMGLALAGCGGGSSSVATGLPDAATSGGAANAPMDVYTKSVAQLVSSSSDSAEPMALDANPASMPDDLEPVPVS</sequence>
<keyword evidence="4" id="KW-1185">Reference proteome</keyword>
<dbReference type="AlphaFoldDB" id="A0A6B3SRX2"/>
<feature type="signal peptide" evidence="2">
    <location>
        <begin position="1"/>
        <end position="19"/>
    </location>
</feature>
<dbReference type="EMBL" id="JAAIVB010000037">
    <property type="protein sequence ID" value="NEX61536.1"/>
    <property type="molecule type" value="Genomic_DNA"/>
</dbReference>
<name>A0A6B3SRX2_9BURK</name>
<accession>A0A6B3SRX2</accession>
<evidence type="ECO:0000313" key="3">
    <source>
        <dbReference type="EMBL" id="NEX61536.1"/>
    </source>
</evidence>
<dbReference type="RefSeq" id="WP_163962860.1">
    <property type="nucleotide sequence ID" value="NZ_JAAIVB010000037.1"/>
</dbReference>
<feature type="chain" id="PRO_5025550518" description="Lipoprotein" evidence="2">
    <location>
        <begin position="20"/>
        <end position="86"/>
    </location>
</feature>
<organism evidence="3 4">
    <name type="scientific">Noviherbaspirillum galbum</name>
    <dbReference type="NCBI Taxonomy" id="2709383"/>
    <lineage>
        <taxon>Bacteria</taxon>
        <taxon>Pseudomonadati</taxon>
        <taxon>Pseudomonadota</taxon>
        <taxon>Betaproteobacteria</taxon>
        <taxon>Burkholderiales</taxon>
        <taxon>Oxalobacteraceae</taxon>
        <taxon>Noviherbaspirillum</taxon>
    </lineage>
</organism>
<evidence type="ECO:0000256" key="2">
    <source>
        <dbReference type="SAM" id="SignalP"/>
    </source>
</evidence>
<evidence type="ECO:0008006" key="5">
    <source>
        <dbReference type="Google" id="ProtNLM"/>
    </source>
</evidence>